<feature type="compositionally biased region" description="Basic and acidic residues" evidence="7">
    <location>
        <begin position="10"/>
        <end position="21"/>
    </location>
</feature>
<evidence type="ECO:0000256" key="5">
    <source>
        <dbReference type="ARBA" id="ARBA00023136"/>
    </source>
</evidence>
<accession>A0A9P4SGY0</accession>
<comment type="subcellular location">
    <subcellularLocation>
        <location evidence="6">Membrane</location>
        <topology evidence="6">Single-pass membrane protein</topology>
    </subcellularLocation>
    <subcellularLocation>
        <location evidence="6">Endoplasmic reticulum membrane</location>
        <topology evidence="6">Single-pass membrane protein</topology>
    </subcellularLocation>
</comment>
<sequence length="65" mass="7151">MAQTPQQRAANERFAKSESAKRGKPVTAVKKSTAVQKSPISKGWIVVLAFVLCGGLIFELIRLFF</sequence>
<keyword evidence="4 6" id="KW-1133">Transmembrane helix</keyword>
<dbReference type="OrthoDB" id="16679at2759"/>
<proteinExistence type="inferred from homology"/>
<dbReference type="InterPro" id="IPR010580">
    <property type="entry name" value="ER_stress-assoc"/>
</dbReference>
<reference evidence="8" key="1">
    <citation type="journal article" date="2020" name="Stud. Mycol.">
        <title>101 Dothideomycetes genomes: a test case for predicting lifestyles and emergence of pathogens.</title>
        <authorList>
            <person name="Haridas S."/>
            <person name="Albert R."/>
            <person name="Binder M."/>
            <person name="Bloem J."/>
            <person name="Labutti K."/>
            <person name="Salamov A."/>
            <person name="Andreopoulos B."/>
            <person name="Baker S."/>
            <person name="Barry K."/>
            <person name="Bills G."/>
            <person name="Bluhm B."/>
            <person name="Cannon C."/>
            <person name="Castanera R."/>
            <person name="Culley D."/>
            <person name="Daum C."/>
            <person name="Ezra D."/>
            <person name="Gonzalez J."/>
            <person name="Henrissat B."/>
            <person name="Kuo A."/>
            <person name="Liang C."/>
            <person name="Lipzen A."/>
            <person name="Lutzoni F."/>
            <person name="Magnuson J."/>
            <person name="Mondo S."/>
            <person name="Nolan M."/>
            <person name="Ohm R."/>
            <person name="Pangilinan J."/>
            <person name="Park H.-J."/>
            <person name="Ramirez L."/>
            <person name="Alfaro M."/>
            <person name="Sun H."/>
            <person name="Tritt A."/>
            <person name="Yoshinaga Y."/>
            <person name="Zwiers L.-H."/>
            <person name="Turgeon B."/>
            <person name="Goodwin S."/>
            <person name="Spatafora J."/>
            <person name="Crous P."/>
            <person name="Grigoriev I."/>
        </authorList>
    </citation>
    <scope>NUCLEOTIDE SEQUENCE</scope>
    <source>
        <strain evidence="8">CBS 101060</strain>
    </source>
</reference>
<feature type="transmembrane region" description="Helical" evidence="6">
    <location>
        <begin position="44"/>
        <end position="64"/>
    </location>
</feature>
<evidence type="ECO:0000256" key="3">
    <source>
        <dbReference type="ARBA" id="ARBA00022824"/>
    </source>
</evidence>
<dbReference type="Pfam" id="PF06624">
    <property type="entry name" value="RAMP4"/>
    <property type="match status" value="1"/>
</dbReference>
<evidence type="ECO:0000256" key="4">
    <source>
        <dbReference type="ARBA" id="ARBA00022989"/>
    </source>
</evidence>
<evidence type="ECO:0000256" key="6">
    <source>
        <dbReference type="RuleBase" id="RU364120"/>
    </source>
</evidence>
<evidence type="ECO:0000313" key="9">
    <source>
        <dbReference type="Proteomes" id="UP000799429"/>
    </source>
</evidence>
<comment type="similarity">
    <text evidence="1 6">Belongs to the RAMP4 family.</text>
</comment>
<evidence type="ECO:0000313" key="8">
    <source>
        <dbReference type="EMBL" id="KAF2842701.1"/>
    </source>
</evidence>
<organism evidence="8 9">
    <name type="scientific">Patellaria atrata CBS 101060</name>
    <dbReference type="NCBI Taxonomy" id="1346257"/>
    <lineage>
        <taxon>Eukaryota</taxon>
        <taxon>Fungi</taxon>
        <taxon>Dikarya</taxon>
        <taxon>Ascomycota</taxon>
        <taxon>Pezizomycotina</taxon>
        <taxon>Dothideomycetes</taxon>
        <taxon>Dothideomycetes incertae sedis</taxon>
        <taxon>Patellariales</taxon>
        <taxon>Patellariaceae</taxon>
        <taxon>Patellaria</taxon>
    </lineage>
</organism>
<dbReference type="Proteomes" id="UP000799429">
    <property type="component" value="Unassembled WGS sequence"/>
</dbReference>
<dbReference type="EMBL" id="MU006089">
    <property type="protein sequence ID" value="KAF2842701.1"/>
    <property type="molecule type" value="Genomic_DNA"/>
</dbReference>
<evidence type="ECO:0000256" key="1">
    <source>
        <dbReference type="ARBA" id="ARBA00005500"/>
    </source>
</evidence>
<gene>
    <name evidence="8" type="ORF">M501DRAFT_993447</name>
</gene>
<keyword evidence="2 6" id="KW-0812">Transmembrane</keyword>
<keyword evidence="9" id="KW-1185">Reference proteome</keyword>
<dbReference type="AlphaFoldDB" id="A0A9P4SGY0"/>
<comment type="function">
    <text evidence="6">Interacts with target proteins during translocation into the lumen of the endoplasmic reticulum. Protects unfolded target proteins against degradation and facilitate correct glycosylation.</text>
</comment>
<dbReference type="GO" id="GO:0005789">
    <property type="term" value="C:endoplasmic reticulum membrane"/>
    <property type="evidence" value="ECO:0007669"/>
    <property type="project" value="UniProtKB-SubCell"/>
</dbReference>
<name>A0A9P4SGY0_9PEZI</name>
<evidence type="ECO:0000256" key="7">
    <source>
        <dbReference type="SAM" id="MobiDB-lite"/>
    </source>
</evidence>
<comment type="caution">
    <text evidence="8">The sequence shown here is derived from an EMBL/GenBank/DDBJ whole genome shotgun (WGS) entry which is preliminary data.</text>
</comment>
<feature type="region of interest" description="Disordered" evidence="7">
    <location>
        <begin position="1"/>
        <end position="25"/>
    </location>
</feature>
<protein>
    <recommendedName>
        <fullName evidence="6">Stress-associated endoplasmic reticulum protein</fullName>
    </recommendedName>
</protein>
<keyword evidence="5 6" id="KW-0472">Membrane</keyword>
<keyword evidence="3 6" id="KW-0256">Endoplasmic reticulum</keyword>
<evidence type="ECO:0000256" key="2">
    <source>
        <dbReference type="ARBA" id="ARBA00022692"/>
    </source>
</evidence>